<dbReference type="InterPro" id="IPR050266">
    <property type="entry name" value="AB_hydrolase_sf"/>
</dbReference>
<evidence type="ECO:0000313" key="2">
    <source>
        <dbReference type="EMBL" id="WXB03473.1"/>
    </source>
</evidence>
<dbReference type="SUPFAM" id="SSF53474">
    <property type="entry name" value="alpha/beta-Hydrolases"/>
    <property type="match status" value="1"/>
</dbReference>
<proteinExistence type="predicted"/>
<keyword evidence="2" id="KW-0378">Hydrolase</keyword>
<evidence type="ECO:0000259" key="1">
    <source>
        <dbReference type="Pfam" id="PF12697"/>
    </source>
</evidence>
<accession>A0ABZ2KXQ8</accession>
<dbReference type="PANTHER" id="PTHR43798">
    <property type="entry name" value="MONOACYLGLYCEROL LIPASE"/>
    <property type="match status" value="1"/>
</dbReference>
<protein>
    <submittedName>
        <fullName evidence="2">Alpha/beta hydrolase</fullName>
    </submittedName>
</protein>
<dbReference type="RefSeq" id="WP_394833102.1">
    <property type="nucleotide sequence ID" value="NZ_CP089929.1"/>
</dbReference>
<keyword evidence="3" id="KW-1185">Reference proteome</keyword>
<dbReference type="EMBL" id="CP089983">
    <property type="protein sequence ID" value="WXB03473.1"/>
    <property type="molecule type" value="Genomic_DNA"/>
</dbReference>
<dbReference type="InterPro" id="IPR029058">
    <property type="entry name" value="AB_hydrolase_fold"/>
</dbReference>
<sequence>MTHELGAICATLRKGPHDVIDVGHSRIAHWRFGQGPDLLFVHGWPLHAATFRHLVPRLSARFSCHLIDLPGTGHTTSESDPPVGLREHAATVRRVVDELGLKRFAYVGHDSGGSAVRIAAKDDPRVAGMLLGNTEIPGHHPWLIETAMKGLRVLPGAVRLYGACLRMEWFRQSMFAFGAFFTHSRSVEGEFREWFVQPMLDAFPVLRGQMRLIQQFDPRVVDDLAEVHRHLKAPTLLIWGSADTLFPLEKAKAMVDQFRGGAEIRVISDAGLMGHEDRAEEFLAHAEPFLSRCFERARTEQLAS</sequence>
<dbReference type="Pfam" id="PF12697">
    <property type="entry name" value="Abhydrolase_6"/>
    <property type="match status" value="1"/>
</dbReference>
<reference evidence="2" key="1">
    <citation type="submission" date="2021-12" db="EMBL/GenBank/DDBJ databases">
        <title>Discovery of the Pendulisporaceae a myxobacterial family with distinct sporulation behavior and unique specialized metabolism.</title>
        <authorList>
            <person name="Garcia R."/>
            <person name="Popoff A."/>
            <person name="Bader C.D."/>
            <person name="Loehr J."/>
            <person name="Walesch S."/>
            <person name="Walt C."/>
            <person name="Boldt J."/>
            <person name="Bunk B."/>
            <person name="Haeckl F.J.F.P.J."/>
            <person name="Gunesch A.P."/>
            <person name="Birkelbach J."/>
            <person name="Nuebel U."/>
            <person name="Pietschmann T."/>
            <person name="Bach T."/>
            <person name="Mueller R."/>
        </authorList>
    </citation>
    <scope>NUCLEOTIDE SEQUENCE</scope>
    <source>
        <strain evidence="2">MSr11367</strain>
    </source>
</reference>
<dbReference type="Gene3D" id="3.40.50.1820">
    <property type="entry name" value="alpha/beta hydrolase"/>
    <property type="match status" value="1"/>
</dbReference>
<dbReference type="GO" id="GO:0016787">
    <property type="term" value="F:hydrolase activity"/>
    <property type="evidence" value="ECO:0007669"/>
    <property type="project" value="UniProtKB-KW"/>
</dbReference>
<feature type="domain" description="AB hydrolase-1" evidence="1">
    <location>
        <begin position="38"/>
        <end position="284"/>
    </location>
</feature>
<name>A0ABZ2KXQ8_9BACT</name>
<dbReference type="InterPro" id="IPR000073">
    <property type="entry name" value="AB_hydrolase_1"/>
</dbReference>
<dbReference type="Proteomes" id="UP001374803">
    <property type="component" value="Chromosome"/>
</dbReference>
<organism evidence="2 3">
    <name type="scientific">Pendulispora rubella</name>
    <dbReference type="NCBI Taxonomy" id="2741070"/>
    <lineage>
        <taxon>Bacteria</taxon>
        <taxon>Pseudomonadati</taxon>
        <taxon>Myxococcota</taxon>
        <taxon>Myxococcia</taxon>
        <taxon>Myxococcales</taxon>
        <taxon>Sorangiineae</taxon>
        <taxon>Pendulisporaceae</taxon>
        <taxon>Pendulispora</taxon>
    </lineage>
</organism>
<evidence type="ECO:0000313" key="3">
    <source>
        <dbReference type="Proteomes" id="UP001374803"/>
    </source>
</evidence>
<gene>
    <name evidence="2" type="ORF">LVJ94_42040</name>
</gene>